<evidence type="ECO:0000256" key="1">
    <source>
        <dbReference type="SAM" id="Coils"/>
    </source>
</evidence>
<name>A0ABQ6G8G4_9BACL</name>
<keyword evidence="3" id="KW-1185">Reference proteome</keyword>
<organism evidence="2 3">
    <name type="scientific">Paenibacillus glycanilyticus</name>
    <dbReference type="NCBI Taxonomy" id="126569"/>
    <lineage>
        <taxon>Bacteria</taxon>
        <taxon>Bacillati</taxon>
        <taxon>Bacillota</taxon>
        <taxon>Bacilli</taxon>
        <taxon>Bacillales</taxon>
        <taxon>Paenibacillaceae</taxon>
        <taxon>Paenibacillus</taxon>
    </lineage>
</organism>
<feature type="coiled-coil region" evidence="1">
    <location>
        <begin position="6"/>
        <end position="40"/>
    </location>
</feature>
<accession>A0ABQ6G8G4</accession>
<dbReference type="Proteomes" id="UP001157114">
    <property type="component" value="Unassembled WGS sequence"/>
</dbReference>
<dbReference type="EMBL" id="BSSQ01000006">
    <property type="protein sequence ID" value="GLX67254.1"/>
    <property type="molecule type" value="Genomic_DNA"/>
</dbReference>
<protein>
    <submittedName>
        <fullName evidence="2">Uncharacterized protein</fullName>
    </submittedName>
</protein>
<dbReference type="RefSeq" id="WP_284237999.1">
    <property type="nucleotide sequence ID" value="NZ_BSSQ01000006.1"/>
</dbReference>
<keyword evidence="1" id="KW-0175">Coiled coil</keyword>
<reference evidence="2 3" key="1">
    <citation type="submission" date="2023-03" db="EMBL/GenBank/DDBJ databases">
        <title>Draft genome sequence of the bacteria which degrade cell wall of Tricholomamatutake.</title>
        <authorList>
            <person name="Konishi Y."/>
            <person name="Fukuta Y."/>
            <person name="Shirasaka N."/>
        </authorList>
    </citation>
    <scope>NUCLEOTIDE SEQUENCE [LARGE SCALE GENOMIC DNA]</scope>
    <source>
        <strain evidence="3">mu1</strain>
    </source>
</reference>
<evidence type="ECO:0000313" key="2">
    <source>
        <dbReference type="EMBL" id="GLX67254.1"/>
    </source>
</evidence>
<proteinExistence type="predicted"/>
<gene>
    <name evidence="2" type="ORF">MU1_15990</name>
</gene>
<evidence type="ECO:0000313" key="3">
    <source>
        <dbReference type="Proteomes" id="UP001157114"/>
    </source>
</evidence>
<comment type="caution">
    <text evidence="2">The sequence shown here is derived from an EMBL/GenBank/DDBJ whole genome shotgun (WGS) entry which is preliminary data.</text>
</comment>
<sequence length="47" mass="5678">MNQRLIQELENRLKAITSERIEYENKLKSLREEESDLTQQLEILKGF</sequence>